<dbReference type="AlphaFoldDB" id="I7B2E6"/>
<protein>
    <submittedName>
        <fullName evidence="1">Uncharacterized protein</fullName>
    </submittedName>
</protein>
<sequence length="132" mass="15888">MAFRTGIPLYIEEGIEYRRRRRYRGIEGIDKLNREIQRKIVRIPRKWQKDTNKSLNILVYCCFTVTKECLQREQTPFHTGLLLSRITKSKSSPYPKPVDLKEILMHCRVEFNSFDHRIPRLVSTSYKKIWKS</sequence>
<accession>I7B2E6</accession>
<evidence type="ECO:0000313" key="1">
    <source>
        <dbReference type="EMBL" id="AFN88191.1"/>
    </source>
</evidence>
<organism evidence="1">
    <name type="scientific">Phaseolus vulgaris</name>
    <name type="common">Kidney bean</name>
    <name type="synonym">French bean</name>
    <dbReference type="NCBI Taxonomy" id="3885"/>
    <lineage>
        <taxon>Eukaryota</taxon>
        <taxon>Viridiplantae</taxon>
        <taxon>Streptophyta</taxon>
        <taxon>Embryophyta</taxon>
        <taxon>Tracheophyta</taxon>
        <taxon>Spermatophyta</taxon>
        <taxon>Magnoliopsida</taxon>
        <taxon>eudicotyledons</taxon>
        <taxon>Gunneridae</taxon>
        <taxon>Pentapetalae</taxon>
        <taxon>rosids</taxon>
        <taxon>fabids</taxon>
        <taxon>Fabales</taxon>
        <taxon>Fabaceae</taxon>
        <taxon>Papilionoideae</taxon>
        <taxon>50 kb inversion clade</taxon>
        <taxon>NPAAA clade</taxon>
        <taxon>indigoferoid/millettioid clade</taxon>
        <taxon>Phaseoleae</taxon>
        <taxon>Phaseolus</taxon>
    </lineage>
</organism>
<dbReference type="EMBL" id="JX000234">
    <property type="protein sequence ID" value="AFN88191.1"/>
    <property type="molecule type" value="Genomic_DNA"/>
</dbReference>
<name>I7B2E6_PHAVU</name>
<reference evidence="1" key="1">
    <citation type="journal article" date="2012" name="Theor. Appl. Genet.">
        <title>Development of candidate gene markers associated to common bacterial blight resistance in common bean.</title>
        <authorList>
            <person name="Shi C."/>
            <person name="Yu K."/>
            <person name="Xie W."/>
            <person name="Perry G."/>
            <person name="Navabi A."/>
            <person name="Peter Pauls K."/>
            <person name="Miklas P.N."/>
            <person name="Fourie D."/>
        </authorList>
    </citation>
    <scope>NUCLEOTIDE SEQUENCE</scope>
</reference>
<proteinExistence type="predicted"/>